<dbReference type="Pfam" id="PF23562">
    <property type="entry name" value="AMP-binding_C_3"/>
    <property type="match status" value="1"/>
</dbReference>
<dbReference type="InterPro" id="IPR020845">
    <property type="entry name" value="AMP-binding_CS"/>
</dbReference>
<evidence type="ECO:0000313" key="3">
    <source>
        <dbReference type="EMBL" id="QQA00772.1"/>
    </source>
</evidence>
<dbReference type="Gene3D" id="3.40.50.12780">
    <property type="entry name" value="N-terminal domain of ligase-like"/>
    <property type="match status" value="1"/>
</dbReference>
<keyword evidence="1" id="KW-0472">Membrane</keyword>
<feature type="transmembrane region" description="Helical" evidence="1">
    <location>
        <begin position="301"/>
        <end position="318"/>
    </location>
</feature>
<dbReference type="RefSeq" id="WP_198442461.1">
    <property type="nucleotide sequence ID" value="NZ_CBCSHE010000020.1"/>
</dbReference>
<evidence type="ECO:0000256" key="1">
    <source>
        <dbReference type="SAM" id="Phobius"/>
    </source>
</evidence>
<dbReference type="Pfam" id="PF00501">
    <property type="entry name" value="AMP-binding"/>
    <property type="match status" value="1"/>
</dbReference>
<keyword evidence="1" id="KW-1133">Transmembrane helix</keyword>
<dbReference type="InterPro" id="IPR045851">
    <property type="entry name" value="AMP-bd_C_sf"/>
</dbReference>
<protein>
    <submittedName>
        <fullName evidence="3">Long-chain fatty acid--CoA ligase</fullName>
    </submittedName>
</protein>
<dbReference type="Gene3D" id="3.30.300.30">
    <property type="match status" value="1"/>
</dbReference>
<evidence type="ECO:0000313" key="4">
    <source>
        <dbReference type="Proteomes" id="UP000595224"/>
    </source>
</evidence>
<dbReference type="SUPFAM" id="SSF56801">
    <property type="entry name" value="Acetyl-CoA synthetase-like"/>
    <property type="match status" value="1"/>
</dbReference>
<dbReference type="InterPro" id="IPR000873">
    <property type="entry name" value="AMP-dep_synth/lig_dom"/>
</dbReference>
<organism evidence="3 4">
    <name type="scientific">Treponema peruense</name>
    <dbReference type="NCBI Taxonomy" id="2787628"/>
    <lineage>
        <taxon>Bacteria</taxon>
        <taxon>Pseudomonadati</taxon>
        <taxon>Spirochaetota</taxon>
        <taxon>Spirochaetia</taxon>
        <taxon>Spirochaetales</taxon>
        <taxon>Treponemataceae</taxon>
        <taxon>Treponema</taxon>
    </lineage>
</organism>
<accession>A0A7T3RCV1</accession>
<dbReference type="AlphaFoldDB" id="A0A7T3RCV1"/>
<evidence type="ECO:0000259" key="2">
    <source>
        <dbReference type="Pfam" id="PF00501"/>
    </source>
</evidence>
<keyword evidence="1" id="KW-0812">Transmembrane</keyword>
<proteinExistence type="predicted"/>
<dbReference type="PROSITE" id="PS00455">
    <property type="entry name" value="AMP_BINDING"/>
    <property type="match status" value="1"/>
</dbReference>
<dbReference type="GO" id="GO:0016874">
    <property type="term" value="F:ligase activity"/>
    <property type="evidence" value="ECO:0007669"/>
    <property type="project" value="UniProtKB-KW"/>
</dbReference>
<keyword evidence="3" id="KW-0436">Ligase</keyword>
<dbReference type="EMBL" id="CP064936">
    <property type="protein sequence ID" value="QQA00772.1"/>
    <property type="molecule type" value="Genomic_DNA"/>
</dbReference>
<dbReference type="InterPro" id="IPR052987">
    <property type="entry name" value="Chloroplast_AMP-bd_Enzymes"/>
</dbReference>
<dbReference type="InterPro" id="IPR042099">
    <property type="entry name" value="ANL_N_sf"/>
</dbReference>
<feature type="domain" description="AMP-dependent synthetase/ligase" evidence="2">
    <location>
        <begin position="11"/>
        <end position="463"/>
    </location>
</feature>
<dbReference type="PANTHER" id="PTHR43813">
    <property type="entry name" value="ACYL-ACTIVATING ENZYME 16, CHLOROPLASTIC-RELATED"/>
    <property type="match status" value="1"/>
</dbReference>
<dbReference type="Proteomes" id="UP000595224">
    <property type="component" value="Chromosome"/>
</dbReference>
<dbReference type="PANTHER" id="PTHR43813:SF1">
    <property type="entry name" value="ACYL-ACTIVATING ENZYME 16, CHLOROPLASTIC-RELATED"/>
    <property type="match status" value="1"/>
</dbReference>
<name>A0A7T3RCV1_9SPIR</name>
<reference evidence="3 4" key="1">
    <citation type="submission" date="2020-11" db="EMBL/GenBank/DDBJ databases">
        <title>Treponema Peruensis nv. sp., first commensal Treponema isolated from human feces.</title>
        <authorList>
            <person name="Belkhou C."/>
            <person name="Raes J."/>
        </authorList>
    </citation>
    <scope>NUCLEOTIDE SEQUENCE [LARGE SCALE GENOMIC DNA]</scope>
    <source>
        <strain evidence="3 4">RCC2812</strain>
    </source>
</reference>
<keyword evidence="4" id="KW-1185">Reference proteome</keyword>
<gene>
    <name evidence="3" type="ORF">IWA51_11020</name>
</gene>
<feature type="transmembrane region" description="Helical" evidence="1">
    <location>
        <begin position="338"/>
        <end position="362"/>
    </location>
</feature>
<sequence>MELEQTLPKLFRKSAEKYPEFSAQLFRTKDGTYAETNYHDCYQKALDFSGALLKFGVKRGDKIGLIADNRREWEQADMGLLAIGAIDTPRGCDASEKDLSYILSFSEVEYVIAENEAQVKKIINIRPKVPTLRAVVSFDEIDSSVEKQLADANLRYHLFEDLQKLGHEWRKENPDVVEQELEKGQWDDLATIIFTSGTTGTPKGVMLSHGNILTQLDEVTERIFLNPGERALCVLPVWHAFQRAVEYVILSQGGTLCYSKPIGSVLLQDLQKLDPYLLPAVPRVWEAVYDGIWRKMRKTGGLVYIMFRFFVAEAMLWCSIDRKLRRKNSRFGRDYLGFWWPVLVLPWLLLYPIKMLGNLLVFRKIRAMLGKNFRSGIAGGGAYPENIDKFFWAVGVKVCEGYGLTETAPIISVRPIVDPVMRNVGTPLRGMQVRVVDDDGIILGRCKKGNLQIKGGCVMQGYYKRPDLTDKVMTVDGWFDTGDIAILTVDGEIQLRGRKKDTIVLLGGENIEPLPIESKIKESRFVASAVVFGTNEKGEDQRYLTAIILPNQDELVSYAEENGIQADTYEKLVETEAIQKLIENEVAEAVNSKNGFKAYERINKIALITKPFEVGVEMSAKQEIMRYRIAEIYKDKIAKMYAD</sequence>
<dbReference type="KEGG" id="tper:IWA51_11020"/>